<evidence type="ECO:0000256" key="1">
    <source>
        <dbReference type="ARBA" id="ARBA00007345"/>
    </source>
</evidence>
<dbReference type="SUPFAM" id="SSF54570">
    <property type="entry name" value="Ribosomal protein S19"/>
    <property type="match status" value="1"/>
</dbReference>
<proteinExistence type="inferred from homology"/>
<dbReference type="InterPro" id="IPR020934">
    <property type="entry name" value="Ribosomal_uS19_CS"/>
</dbReference>
<dbReference type="Gene3D" id="3.30.860.10">
    <property type="entry name" value="30s Ribosomal Protein S19, Chain A"/>
    <property type="match status" value="1"/>
</dbReference>
<dbReference type="PANTHER" id="PTHR11880:SF2">
    <property type="entry name" value="SMALL RIBOSOMAL SUBUNIT PROTEIN US19"/>
    <property type="match status" value="1"/>
</dbReference>
<dbReference type="GO" id="GO:0000028">
    <property type="term" value="P:ribosomal small subunit assembly"/>
    <property type="evidence" value="ECO:0007669"/>
    <property type="project" value="TreeGrafter"/>
</dbReference>
<evidence type="ECO:0000256" key="5">
    <source>
        <dbReference type="ARBA" id="ARBA00035469"/>
    </source>
</evidence>
<gene>
    <name evidence="8" type="primary">RPS15</name>
</gene>
<evidence type="ECO:0000256" key="7">
    <source>
        <dbReference type="RuleBase" id="RU003485"/>
    </source>
</evidence>
<dbReference type="HOGENOM" id="CLU_097347_1_0_1"/>
<dbReference type="GO" id="GO:0006364">
    <property type="term" value="P:rRNA processing"/>
    <property type="evidence" value="ECO:0007669"/>
    <property type="project" value="Ensembl"/>
</dbReference>
<dbReference type="HAMAP" id="MF_00531">
    <property type="entry name" value="Ribosomal_uS19"/>
    <property type="match status" value="1"/>
</dbReference>
<dbReference type="GO" id="GO:0097371">
    <property type="term" value="F:MDM2/MDM4 family protein binding"/>
    <property type="evidence" value="ECO:0007669"/>
    <property type="project" value="Ensembl"/>
</dbReference>
<dbReference type="PROSITE" id="PS00323">
    <property type="entry name" value="RIBOSOMAL_S19"/>
    <property type="match status" value="1"/>
</dbReference>
<comment type="subunit">
    <text evidence="4">Component of the small ribosomal subunit.</text>
</comment>
<keyword evidence="2 7" id="KW-0689">Ribosomal protein</keyword>
<dbReference type="GeneTree" id="ENSGT00390000000475"/>
<dbReference type="GO" id="GO:0003735">
    <property type="term" value="F:structural constituent of ribosome"/>
    <property type="evidence" value="ECO:0007669"/>
    <property type="project" value="Ensembl"/>
</dbReference>
<dbReference type="InParanoid" id="M3Y0I5"/>
<dbReference type="InterPro" id="IPR023575">
    <property type="entry name" value="Ribosomal_uS19_SF"/>
</dbReference>
<keyword evidence="3 7" id="KW-0687">Ribonucleoprotein</keyword>
<dbReference type="GO" id="GO:0022627">
    <property type="term" value="C:cytosolic small ribosomal subunit"/>
    <property type="evidence" value="ECO:0007669"/>
    <property type="project" value="Ensembl"/>
</dbReference>
<evidence type="ECO:0000256" key="2">
    <source>
        <dbReference type="ARBA" id="ARBA00022980"/>
    </source>
</evidence>
<dbReference type="PIRSF" id="PIRSF002144">
    <property type="entry name" value="Ribosomal_S19"/>
    <property type="match status" value="1"/>
</dbReference>
<dbReference type="GO" id="GO:0000056">
    <property type="term" value="P:ribosomal small subunit export from nucleus"/>
    <property type="evidence" value="ECO:0007669"/>
    <property type="project" value="Ensembl"/>
</dbReference>
<sequence>MAEVEKKKHTFYEFIYHGVDLEQLLDVSYEQMMQWFCARQQQRLNWGLQRKQHSLLEHLEEAKKEASLMEKTEVLKTHLQDTIIQPGMVGSMVGVCNGKTFIQVEIKPKMIGHYLGEFFITSTSGPSVGATHSSHFIPLK</sequence>
<dbReference type="EMBL" id="AEYP01015622">
    <property type="status" value="NOT_ANNOTATED_CDS"/>
    <property type="molecule type" value="Genomic_DNA"/>
</dbReference>
<name>M3Y0I5_MUSPF</name>
<organism evidence="8">
    <name type="scientific">Mustela putorius furo</name>
    <name type="common">European domestic ferret</name>
    <name type="synonym">Mustela furo</name>
    <dbReference type="NCBI Taxonomy" id="9669"/>
    <lineage>
        <taxon>Eukaryota</taxon>
        <taxon>Metazoa</taxon>
        <taxon>Chordata</taxon>
        <taxon>Craniata</taxon>
        <taxon>Vertebrata</taxon>
        <taxon>Euteleostomi</taxon>
        <taxon>Mammalia</taxon>
        <taxon>Eutheria</taxon>
        <taxon>Laurasiatheria</taxon>
        <taxon>Carnivora</taxon>
        <taxon>Caniformia</taxon>
        <taxon>Musteloidea</taxon>
        <taxon>Mustelidae</taxon>
        <taxon>Mustelinae</taxon>
        <taxon>Mustela</taxon>
    </lineage>
</organism>
<comment type="function">
    <text evidence="6">Component of the small ribosomal subunit. The ribosome is a large ribonucleoprotein complex responsible for the synthesis of proteins in the cell.</text>
</comment>
<dbReference type="PRINTS" id="PR00975">
    <property type="entry name" value="RIBOSOMALS19"/>
</dbReference>
<dbReference type="GO" id="GO:1901798">
    <property type="term" value="P:positive regulation of signal transduction by p53 class mediator"/>
    <property type="evidence" value="ECO:0007669"/>
    <property type="project" value="Ensembl"/>
</dbReference>
<dbReference type="AlphaFoldDB" id="M3Y0I5"/>
<evidence type="ECO:0000256" key="6">
    <source>
        <dbReference type="ARBA" id="ARBA00045746"/>
    </source>
</evidence>
<dbReference type="PANTHER" id="PTHR11880">
    <property type="entry name" value="RIBOSOMAL PROTEIN S19P FAMILY MEMBER"/>
    <property type="match status" value="1"/>
</dbReference>
<dbReference type="Pfam" id="PF00203">
    <property type="entry name" value="Ribosomal_S19"/>
    <property type="match status" value="1"/>
</dbReference>
<dbReference type="GO" id="GO:1990948">
    <property type="term" value="F:ubiquitin ligase inhibitor activity"/>
    <property type="evidence" value="ECO:0007669"/>
    <property type="project" value="Ensembl"/>
</dbReference>
<reference evidence="8" key="1">
    <citation type="submission" date="2024-06" db="UniProtKB">
        <authorList>
            <consortium name="Ensembl"/>
        </authorList>
    </citation>
    <scope>IDENTIFICATION</scope>
</reference>
<dbReference type="InterPro" id="IPR005713">
    <property type="entry name" value="Ribosomal_uS19_euk/arc"/>
</dbReference>
<dbReference type="STRING" id="9669.ENSMPUP00000004836"/>
<dbReference type="NCBIfam" id="TIGR01025">
    <property type="entry name" value="uS19_arch"/>
    <property type="match status" value="1"/>
</dbReference>
<dbReference type="FunFam" id="3.30.860.10:FF:000002">
    <property type="entry name" value="40S ribosomal protein S15"/>
    <property type="match status" value="1"/>
</dbReference>
<dbReference type="InterPro" id="IPR002222">
    <property type="entry name" value="Ribosomal_uS19"/>
</dbReference>
<comment type="similarity">
    <text evidence="1 7">Belongs to the universal ribosomal protein uS19 family.</text>
</comment>
<protein>
    <recommendedName>
        <fullName evidence="5">40S ribosomal protein S15</fullName>
    </recommendedName>
</protein>
<evidence type="ECO:0000256" key="3">
    <source>
        <dbReference type="ARBA" id="ARBA00023274"/>
    </source>
</evidence>
<evidence type="ECO:0000313" key="8">
    <source>
        <dbReference type="Ensembl" id="ENSMPUP00000004836.1"/>
    </source>
</evidence>
<dbReference type="GO" id="GO:0006412">
    <property type="term" value="P:translation"/>
    <property type="evidence" value="ECO:0007669"/>
    <property type="project" value="InterPro"/>
</dbReference>
<dbReference type="eggNOG" id="KOG0898">
    <property type="taxonomic scope" value="Eukaryota"/>
</dbReference>
<dbReference type="OMA" id="KTHCRDM"/>
<evidence type="ECO:0000256" key="4">
    <source>
        <dbReference type="ARBA" id="ARBA00035021"/>
    </source>
</evidence>
<accession>M3Y0I5</accession>
<dbReference type="GO" id="GO:0003723">
    <property type="term" value="F:RNA binding"/>
    <property type="evidence" value="ECO:0007669"/>
    <property type="project" value="InterPro"/>
</dbReference>
<dbReference type="Ensembl" id="ENSMPUT00000004920.1">
    <property type="protein sequence ID" value="ENSMPUP00000004836.1"/>
    <property type="gene ID" value="ENSMPUG00000004876.1"/>
</dbReference>